<dbReference type="PANTHER" id="PTHR30069">
    <property type="entry name" value="TONB-DEPENDENT OUTER MEMBRANE RECEPTOR"/>
    <property type="match status" value="1"/>
</dbReference>
<keyword evidence="2 10" id="KW-0813">Transport</keyword>
<dbReference type="Proteomes" id="UP000661077">
    <property type="component" value="Unassembled WGS sequence"/>
</dbReference>
<evidence type="ECO:0000256" key="1">
    <source>
        <dbReference type="ARBA" id="ARBA00004571"/>
    </source>
</evidence>
<evidence type="ECO:0000256" key="3">
    <source>
        <dbReference type="ARBA" id="ARBA00022452"/>
    </source>
</evidence>
<dbReference type="Pfam" id="PF00593">
    <property type="entry name" value="TonB_dep_Rec_b-barrel"/>
    <property type="match status" value="1"/>
</dbReference>
<keyword evidence="6" id="KW-0406">Ion transport</keyword>
<evidence type="ECO:0000256" key="12">
    <source>
        <dbReference type="SAM" id="SignalP"/>
    </source>
</evidence>
<keyword evidence="7 11" id="KW-0798">TonB box</keyword>
<evidence type="ECO:0000313" key="16">
    <source>
        <dbReference type="Proteomes" id="UP000661077"/>
    </source>
</evidence>
<evidence type="ECO:0000256" key="11">
    <source>
        <dbReference type="RuleBase" id="RU003357"/>
    </source>
</evidence>
<evidence type="ECO:0000256" key="4">
    <source>
        <dbReference type="ARBA" id="ARBA00022692"/>
    </source>
</evidence>
<dbReference type="InterPro" id="IPR036942">
    <property type="entry name" value="Beta-barrel_TonB_sf"/>
</dbReference>
<dbReference type="InterPro" id="IPR039426">
    <property type="entry name" value="TonB-dep_rcpt-like"/>
</dbReference>
<dbReference type="PROSITE" id="PS52016">
    <property type="entry name" value="TONB_DEPENDENT_REC_3"/>
    <property type="match status" value="1"/>
</dbReference>
<feature type="domain" description="TonB-dependent receptor plug" evidence="14">
    <location>
        <begin position="60"/>
        <end position="165"/>
    </location>
</feature>
<dbReference type="CDD" id="cd01347">
    <property type="entry name" value="ligand_gated_channel"/>
    <property type="match status" value="1"/>
</dbReference>
<feature type="chain" id="PRO_5047014714" evidence="12">
    <location>
        <begin position="36"/>
        <end position="657"/>
    </location>
</feature>
<dbReference type="InterPro" id="IPR000531">
    <property type="entry name" value="Beta-barrel_TonB"/>
</dbReference>
<feature type="domain" description="TonB-dependent receptor-like beta-barrel" evidence="13">
    <location>
        <begin position="242"/>
        <end position="630"/>
    </location>
</feature>
<evidence type="ECO:0000259" key="13">
    <source>
        <dbReference type="Pfam" id="PF00593"/>
    </source>
</evidence>
<gene>
    <name evidence="15" type="ORF">JM946_22540</name>
</gene>
<keyword evidence="9 10" id="KW-0998">Cell outer membrane</keyword>
<dbReference type="PANTHER" id="PTHR30069:SF53">
    <property type="entry name" value="COLICIN I RECEPTOR-RELATED"/>
    <property type="match status" value="1"/>
</dbReference>
<keyword evidence="4 10" id="KW-0812">Transmembrane</keyword>
<reference evidence="15 16" key="1">
    <citation type="journal article" date="2021" name="Int. J. Syst. Evol. Microbiol.">
        <title>Steroidobacter gossypii sp. nov., isolated from soil of cotton cropping field.</title>
        <authorList>
            <person name="Huang R."/>
            <person name="Yang S."/>
            <person name="Zhen C."/>
            <person name="Liu W."/>
        </authorList>
    </citation>
    <scope>NUCLEOTIDE SEQUENCE [LARGE SCALE GENOMIC DNA]</scope>
    <source>
        <strain evidence="15 16">S1-65</strain>
    </source>
</reference>
<evidence type="ECO:0000256" key="9">
    <source>
        <dbReference type="ARBA" id="ARBA00023237"/>
    </source>
</evidence>
<evidence type="ECO:0000256" key="2">
    <source>
        <dbReference type="ARBA" id="ARBA00022448"/>
    </source>
</evidence>
<evidence type="ECO:0000256" key="8">
    <source>
        <dbReference type="ARBA" id="ARBA00023136"/>
    </source>
</evidence>
<dbReference type="EMBL" id="JAEVLS010000005">
    <property type="protein sequence ID" value="MBM0107529.1"/>
    <property type="molecule type" value="Genomic_DNA"/>
</dbReference>
<proteinExistence type="inferred from homology"/>
<comment type="caution">
    <text evidence="15">The sequence shown here is derived from an EMBL/GenBank/DDBJ whole genome shotgun (WGS) entry which is preliminary data.</text>
</comment>
<dbReference type="Pfam" id="PF07715">
    <property type="entry name" value="Plug"/>
    <property type="match status" value="1"/>
</dbReference>
<feature type="signal peptide" evidence="12">
    <location>
        <begin position="1"/>
        <end position="35"/>
    </location>
</feature>
<accession>A0ABS1X2S3</accession>
<name>A0ABS1X2S3_9GAMM</name>
<protein>
    <submittedName>
        <fullName evidence="15">TonB-dependent receptor</fullName>
    </submittedName>
</protein>
<dbReference type="InterPro" id="IPR037066">
    <property type="entry name" value="Plug_dom_sf"/>
</dbReference>
<keyword evidence="5 12" id="KW-0732">Signal</keyword>
<comment type="subcellular location">
    <subcellularLocation>
        <location evidence="1 10">Cell outer membrane</location>
        <topology evidence="1 10">Multi-pass membrane protein</topology>
    </subcellularLocation>
</comment>
<dbReference type="Gene3D" id="2.170.130.10">
    <property type="entry name" value="TonB-dependent receptor, plug domain"/>
    <property type="match status" value="1"/>
</dbReference>
<evidence type="ECO:0000313" key="15">
    <source>
        <dbReference type="EMBL" id="MBM0107529.1"/>
    </source>
</evidence>
<evidence type="ECO:0000256" key="5">
    <source>
        <dbReference type="ARBA" id="ARBA00022729"/>
    </source>
</evidence>
<sequence length="657" mass="71551">MSTMLFAGPTARRASSRLLAVTVSLLLHPALAATAAESQADTVEDVVVTANRIEQQTSRVGDSVTLISANEQRRSQKTAVSDLVAMTPGVTMTRNGGIGATSALRIRGAETDQTLVLIDGVKVNDPAQASGGFNFGNLIATEYSQIEVLRGPQSTLWGSQAIGGIVHIVTPVPEGPLSGSLAMEGGTHNTAFVRGYAQAGGDRFAWRVAGGYLTSDGISALSRERGGREQDGYRNVGFNARGILHITDNVSAEVRSTWSDGRSEYDGFPAPLYIFVDTPEHDKTEELASYAGLNITAFDGRLENRIGFAYTETDRQNFDPSSSVPITFDSNGSNGRWEYQGTWRFSDRLTGIVGLESERSEMSSASPTTFNPTPTPIADDVQIDSVYGQVTATPIDAVTVSLGVRHDDHDTFGSNTTNRASIAWSATSSTILRASYGEGFKAPTLYQLYSLYGNVNLEPEQAESWDAGVEQRWFDSKLVLSATYFDRDTDNMIDFVSCFGVSTPECLAKPDGYYENVQMTNAKGVELALTAQLTERLALSANYTSMDTENIARGTRNFGRSLRRRPDETANAQLSYDWPVGLTTTVAVQHAGRSYEDSANMEVLEGYTLVDFRASYAVTDSFEIYGRVENAFDDEYETVYEYGTLGRTYYGGIRQRF</sequence>
<evidence type="ECO:0000256" key="7">
    <source>
        <dbReference type="ARBA" id="ARBA00023077"/>
    </source>
</evidence>
<organism evidence="15 16">
    <name type="scientific">Steroidobacter gossypii</name>
    <dbReference type="NCBI Taxonomy" id="2805490"/>
    <lineage>
        <taxon>Bacteria</taxon>
        <taxon>Pseudomonadati</taxon>
        <taxon>Pseudomonadota</taxon>
        <taxon>Gammaproteobacteria</taxon>
        <taxon>Steroidobacterales</taxon>
        <taxon>Steroidobacteraceae</taxon>
        <taxon>Steroidobacter</taxon>
    </lineage>
</organism>
<keyword evidence="15" id="KW-0675">Receptor</keyword>
<dbReference type="SUPFAM" id="SSF56935">
    <property type="entry name" value="Porins"/>
    <property type="match status" value="1"/>
</dbReference>
<keyword evidence="16" id="KW-1185">Reference proteome</keyword>
<comment type="similarity">
    <text evidence="10 11">Belongs to the TonB-dependent receptor family.</text>
</comment>
<dbReference type="InterPro" id="IPR012910">
    <property type="entry name" value="Plug_dom"/>
</dbReference>
<dbReference type="Gene3D" id="2.40.170.20">
    <property type="entry name" value="TonB-dependent receptor, beta-barrel domain"/>
    <property type="match status" value="1"/>
</dbReference>
<evidence type="ECO:0000256" key="6">
    <source>
        <dbReference type="ARBA" id="ARBA00023065"/>
    </source>
</evidence>
<keyword evidence="3 10" id="KW-1134">Transmembrane beta strand</keyword>
<evidence type="ECO:0000259" key="14">
    <source>
        <dbReference type="Pfam" id="PF07715"/>
    </source>
</evidence>
<keyword evidence="8 10" id="KW-0472">Membrane</keyword>
<evidence type="ECO:0000256" key="10">
    <source>
        <dbReference type="PROSITE-ProRule" id="PRU01360"/>
    </source>
</evidence>